<feature type="region of interest" description="Disordered" evidence="1">
    <location>
        <begin position="18"/>
        <end position="50"/>
    </location>
</feature>
<accession>A0A645DB60</accession>
<organism evidence="2">
    <name type="scientific">bioreactor metagenome</name>
    <dbReference type="NCBI Taxonomy" id="1076179"/>
    <lineage>
        <taxon>unclassified sequences</taxon>
        <taxon>metagenomes</taxon>
        <taxon>ecological metagenomes</taxon>
    </lineage>
</organism>
<sequence length="50" mass="5268">MTPTATIDQATTTVEGAKAALTRGKQQAEADAAARKQHKATERWVGADTL</sequence>
<name>A0A645DB60_9ZZZZ</name>
<dbReference type="EMBL" id="VSSQ01034274">
    <property type="protein sequence ID" value="MPM86163.1"/>
    <property type="molecule type" value="Genomic_DNA"/>
</dbReference>
<evidence type="ECO:0000256" key="1">
    <source>
        <dbReference type="SAM" id="MobiDB-lite"/>
    </source>
</evidence>
<dbReference type="AlphaFoldDB" id="A0A645DB60"/>
<proteinExistence type="predicted"/>
<protein>
    <submittedName>
        <fullName evidence="2">Uncharacterized protein</fullName>
    </submittedName>
</protein>
<gene>
    <name evidence="2" type="ORF">SDC9_133248</name>
</gene>
<reference evidence="2" key="1">
    <citation type="submission" date="2019-08" db="EMBL/GenBank/DDBJ databases">
        <authorList>
            <person name="Kucharzyk K."/>
            <person name="Murdoch R.W."/>
            <person name="Higgins S."/>
            <person name="Loffler F."/>
        </authorList>
    </citation>
    <scope>NUCLEOTIDE SEQUENCE</scope>
</reference>
<comment type="caution">
    <text evidence="2">The sequence shown here is derived from an EMBL/GenBank/DDBJ whole genome shotgun (WGS) entry which is preliminary data.</text>
</comment>
<feature type="compositionally biased region" description="Basic and acidic residues" evidence="1">
    <location>
        <begin position="26"/>
        <end position="42"/>
    </location>
</feature>
<evidence type="ECO:0000313" key="2">
    <source>
        <dbReference type="EMBL" id="MPM86163.1"/>
    </source>
</evidence>